<dbReference type="EMBL" id="LR797174">
    <property type="protein sequence ID" value="CAB4191067.1"/>
    <property type="molecule type" value="Genomic_DNA"/>
</dbReference>
<sequence length="64" mass="7595">MQTKYIKRYDGWIVENVSEGFCRQFREDAELPEAETYREWLADGNEPDYFPSIEEAIAMIEEAN</sequence>
<protein>
    <submittedName>
        <fullName evidence="1">Uncharacterized protein</fullName>
    </submittedName>
</protein>
<organism evidence="1">
    <name type="scientific">uncultured Caudovirales phage</name>
    <dbReference type="NCBI Taxonomy" id="2100421"/>
    <lineage>
        <taxon>Viruses</taxon>
        <taxon>Duplodnaviria</taxon>
        <taxon>Heunggongvirae</taxon>
        <taxon>Uroviricota</taxon>
        <taxon>Caudoviricetes</taxon>
        <taxon>Peduoviridae</taxon>
        <taxon>Maltschvirus</taxon>
        <taxon>Maltschvirus maltsch</taxon>
    </lineage>
</organism>
<evidence type="ECO:0000313" key="2">
    <source>
        <dbReference type="EMBL" id="CAB4191067.1"/>
    </source>
</evidence>
<evidence type="ECO:0000313" key="1">
    <source>
        <dbReference type="EMBL" id="CAB4134916.1"/>
    </source>
</evidence>
<reference evidence="1" key="1">
    <citation type="submission" date="2020-04" db="EMBL/GenBank/DDBJ databases">
        <authorList>
            <person name="Chiriac C."/>
            <person name="Salcher M."/>
            <person name="Ghai R."/>
            <person name="Kavagutti S V."/>
        </authorList>
    </citation>
    <scope>NUCLEOTIDE SEQUENCE</scope>
</reference>
<accession>A0A6J5LPN9</accession>
<gene>
    <name evidence="2" type="ORF">UFOVP1226_14</name>
    <name evidence="1" type="ORF">UFOVP278_28</name>
</gene>
<dbReference type="EMBL" id="LR796291">
    <property type="protein sequence ID" value="CAB4134916.1"/>
    <property type="molecule type" value="Genomic_DNA"/>
</dbReference>
<name>A0A6J5LPN9_9CAUD</name>
<proteinExistence type="predicted"/>